<dbReference type="Proteomes" id="UP000545386">
    <property type="component" value="Unassembled WGS sequence"/>
</dbReference>
<dbReference type="RefSeq" id="WP_185779551.1">
    <property type="nucleotide sequence ID" value="NZ_JACJUU010000004.1"/>
</dbReference>
<evidence type="ECO:0000256" key="3">
    <source>
        <dbReference type="ARBA" id="ARBA00022679"/>
    </source>
</evidence>
<dbReference type="InterPro" id="IPR001173">
    <property type="entry name" value="Glyco_trans_2-like"/>
</dbReference>
<proteinExistence type="inferred from homology"/>
<evidence type="ECO:0000256" key="1">
    <source>
        <dbReference type="ARBA" id="ARBA00006739"/>
    </source>
</evidence>
<dbReference type="EMBL" id="JACJUU010000004">
    <property type="protein sequence ID" value="MBC2769843.1"/>
    <property type="molecule type" value="Genomic_DNA"/>
</dbReference>
<organism evidence="5 6">
    <name type="scientific">Pusillimonas minor</name>
    <dbReference type="NCBI Taxonomy" id="2697024"/>
    <lineage>
        <taxon>Bacteria</taxon>
        <taxon>Pseudomonadati</taxon>
        <taxon>Pseudomonadota</taxon>
        <taxon>Betaproteobacteria</taxon>
        <taxon>Burkholderiales</taxon>
        <taxon>Alcaligenaceae</taxon>
        <taxon>Pusillimonas</taxon>
    </lineage>
</organism>
<name>A0A842HNI3_9BURK</name>
<feature type="domain" description="Glycosyltransferase 2-like" evidence="4">
    <location>
        <begin position="14"/>
        <end position="158"/>
    </location>
</feature>
<evidence type="ECO:0000313" key="5">
    <source>
        <dbReference type="EMBL" id="MBC2769843.1"/>
    </source>
</evidence>
<evidence type="ECO:0000256" key="2">
    <source>
        <dbReference type="ARBA" id="ARBA00022676"/>
    </source>
</evidence>
<dbReference type="InterPro" id="IPR029044">
    <property type="entry name" value="Nucleotide-diphossugar_trans"/>
</dbReference>
<comment type="caution">
    <text evidence="5">The sequence shown here is derived from an EMBL/GenBank/DDBJ whole genome shotgun (WGS) entry which is preliminary data.</text>
</comment>
<keyword evidence="6" id="KW-1185">Reference proteome</keyword>
<gene>
    <name evidence="5" type="ORF">GTU67_07945</name>
</gene>
<dbReference type="PANTHER" id="PTHR43179">
    <property type="entry name" value="RHAMNOSYLTRANSFERASE WBBL"/>
    <property type="match status" value="1"/>
</dbReference>
<dbReference type="GO" id="GO:0016757">
    <property type="term" value="F:glycosyltransferase activity"/>
    <property type="evidence" value="ECO:0007669"/>
    <property type="project" value="UniProtKB-KW"/>
</dbReference>
<keyword evidence="3 5" id="KW-0808">Transferase</keyword>
<protein>
    <submittedName>
        <fullName evidence="5">Glycosyltransferase family 2 protein</fullName>
    </submittedName>
</protein>
<dbReference type="PANTHER" id="PTHR43179:SF12">
    <property type="entry name" value="GALACTOFURANOSYLTRANSFERASE GLFT2"/>
    <property type="match status" value="1"/>
</dbReference>
<dbReference type="Pfam" id="PF00535">
    <property type="entry name" value="Glycos_transf_2"/>
    <property type="match status" value="1"/>
</dbReference>
<dbReference type="SUPFAM" id="SSF53448">
    <property type="entry name" value="Nucleotide-diphospho-sugar transferases"/>
    <property type="match status" value="1"/>
</dbReference>
<evidence type="ECO:0000259" key="4">
    <source>
        <dbReference type="Pfam" id="PF00535"/>
    </source>
</evidence>
<sequence>MQVQTSGSTPLLGIVTVLYNSDDVLPGFFESLEAQEKPNNFRLYVIDNSTQDSGCRLSETLASRHNIDTQVHFNNANVGVAKGNNQGIELALADGCKQVLLANNDTEFGPDTLRLLQKALADGSERAATPKIMYHDKPVRLWYGGGHINPWTMRTPHYGIGQIDLGQCDTVKHVGYAPTCFMLLDATVLQTVGRMDEQYFVYYDDTDFVWRMTSSGIRISYVSNAVVLHKVSSLTGGGHSPFSVYYTNRNRIYFIRKNLRGFQKAFALCYVLLTRLPQLGRMPLALASRGWQGVKDGFKMPVPRSVPPQ</sequence>
<evidence type="ECO:0000313" key="6">
    <source>
        <dbReference type="Proteomes" id="UP000545386"/>
    </source>
</evidence>
<dbReference type="Gene3D" id="3.90.550.10">
    <property type="entry name" value="Spore Coat Polysaccharide Biosynthesis Protein SpsA, Chain A"/>
    <property type="match status" value="1"/>
</dbReference>
<accession>A0A842HNI3</accession>
<dbReference type="AlphaFoldDB" id="A0A842HNI3"/>
<comment type="similarity">
    <text evidence="1">Belongs to the glycosyltransferase 2 family.</text>
</comment>
<keyword evidence="2" id="KW-0328">Glycosyltransferase</keyword>
<reference evidence="5 6" key="1">
    <citation type="submission" date="2020-08" db="EMBL/GenBank/DDBJ databases">
        <title>Paraeoetvoesia sp. YC-7-48 draft genome sequence.</title>
        <authorList>
            <person name="Yao L."/>
        </authorList>
    </citation>
    <scope>NUCLEOTIDE SEQUENCE [LARGE SCALE GENOMIC DNA]</scope>
    <source>
        <strain evidence="6">YC-7-48</strain>
    </source>
</reference>